<keyword evidence="2" id="KW-0472">Membrane</keyword>
<dbReference type="AlphaFoldDB" id="A0A917WI71"/>
<evidence type="ECO:0000256" key="1">
    <source>
        <dbReference type="SAM" id="MobiDB-lite"/>
    </source>
</evidence>
<protein>
    <submittedName>
        <fullName evidence="3">Uncharacterized protein</fullName>
    </submittedName>
</protein>
<accession>A0A917WI71</accession>
<dbReference type="RefSeq" id="WP_190247903.1">
    <property type="nucleotide sequence ID" value="NZ_BMPI01000002.1"/>
</dbReference>
<dbReference type="Proteomes" id="UP000642070">
    <property type="component" value="Unassembled WGS sequence"/>
</dbReference>
<reference evidence="3" key="2">
    <citation type="submission" date="2020-09" db="EMBL/GenBank/DDBJ databases">
        <authorList>
            <person name="Sun Q."/>
            <person name="Ohkuma M."/>
        </authorList>
    </citation>
    <scope>NUCLEOTIDE SEQUENCE</scope>
    <source>
        <strain evidence="3">JCM 19831</strain>
    </source>
</reference>
<dbReference type="EMBL" id="BMPI01000002">
    <property type="protein sequence ID" value="GGM05904.1"/>
    <property type="molecule type" value="Genomic_DNA"/>
</dbReference>
<reference evidence="3" key="1">
    <citation type="journal article" date="2014" name="Int. J. Syst. Evol. Microbiol.">
        <title>Complete genome sequence of Corynebacterium casei LMG S-19264T (=DSM 44701T), isolated from a smear-ripened cheese.</title>
        <authorList>
            <consortium name="US DOE Joint Genome Institute (JGI-PGF)"/>
            <person name="Walter F."/>
            <person name="Albersmeier A."/>
            <person name="Kalinowski J."/>
            <person name="Ruckert C."/>
        </authorList>
    </citation>
    <scope>NUCLEOTIDE SEQUENCE</scope>
    <source>
        <strain evidence="3">JCM 19831</strain>
    </source>
</reference>
<organism evidence="3 4">
    <name type="scientific">Dactylosporangium sucinum</name>
    <dbReference type="NCBI Taxonomy" id="1424081"/>
    <lineage>
        <taxon>Bacteria</taxon>
        <taxon>Bacillati</taxon>
        <taxon>Actinomycetota</taxon>
        <taxon>Actinomycetes</taxon>
        <taxon>Micromonosporales</taxon>
        <taxon>Micromonosporaceae</taxon>
        <taxon>Dactylosporangium</taxon>
    </lineage>
</organism>
<evidence type="ECO:0000313" key="4">
    <source>
        <dbReference type="Proteomes" id="UP000642070"/>
    </source>
</evidence>
<comment type="caution">
    <text evidence="3">The sequence shown here is derived from an EMBL/GenBank/DDBJ whole genome shotgun (WGS) entry which is preliminary data.</text>
</comment>
<keyword evidence="2" id="KW-1133">Transmembrane helix</keyword>
<feature type="transmembrane region" description="Helical" evidence="2">
    <location>
        <begin position="39"/>
        <end position="63"/>
    </location>
</feature>
<sequence length="189" mass="18750">MSVEVPRVNRATSLTAAGDDARTPVFVDTTGRRRRRIRLLGNMVGAAALTYAVLVPAAVLLVGGPLQPDRLLPPEPASSASAVPGTTPGASAASRPAGTGKRTTGARQPGGSPLPAASPTVSRSPAVTARPTVPASSTPSRSPEASRTPRPSITPSSTPSPAPSTAPSATPSASPSTLPGTVVVVASWA</sequence>
<gene>
    <name evidence="3" type="ORF">GCM10007977_003810</name>
</gene>
<feature type="compositionally biased region" description="Low complexity" evidence="1">
    <location>
        <begin position="145"/>
        <end position="157"/>
    </location>
</feature>
<proteinExistence type="predicted"/>
<evidence type="ECO:0000256" key="2">
    <source>
        <dbReference type="SAM" id="Phobius"/>
    </source>
</evidence>
<keyword evidence="4" id="KW-1185">Reference proteome</keyword>
<feature type="compositionally biased region" description="Polar residues" evidence="1">
    <location>
        <begin position="134"/>
        <end position="143"/>
    </location>
</feature>
<name>A0A917WI71_9ACTN</name>
<feature type="region of interest" description="Disordered" evidence="1">
    <location>
        <begin position="72"/>
        <end position="180"/>
    </location>
</feature>
<keyword evidence="2" id="KW-0812">Transmembrane</keyword>
<evidence type="ECO:0000313" key="3">
    <source>
        <dbReference type="EMBL" id="GGM05904.1"/>
    </source>
</evidence>
<feature type="compositionally biased region" description="Low complexity" evidence="1">
    <location>
        <begin position="165"/>
        <end position="177"/>
    </location>
</feature>